<name>A0ABY3R2U2_9BRAD</name>
<feature type="transmembrane region" description="Helical" evidence="5">
    <location>
        <begin position="85"/>
        <end position="106"/>
    </location>
</feature>
<dbReference type="RefSeq" id="WP_231317395.1">
    <property type="nucleotide sequence ID" value="NZ_CP088156.1"/>
</dbReference>
<feature type="transmembrane region" description="Helical" evidence="5">
    <location>
        <begin position="295"/>
        <end position="313"/>
    </location>
</feature>
<reference evidence="6" key="1">
    <citation type="journal article" date="2024" name="Antonie Van Leeuwenhoek">
        <title>Bradyrhizobium ontarionense sp. nov., a novel bacterial symbiont isolated from Aeschynomene indica (Indian jointvetch), harbours photosynthesis, nitrogen fixation and nitrous oxide (N2O) reductase genes.</title>
        <authorList>
            <person name="Bromfield E.S.P."/>
            <person name="Cloutier S."/>
        </authorList>
    </citation>
    <scope>NUCLEOTIDE SEQUENCE</scope>
    <source>
        <strain evidence="6">A19</strain>
    </source>
</reference>
<feature type="transmembrane region" description="Helical" evidence="5">
    <location>
        <begin position="118"/>
        <end position="139"/>
    </location>
</feature>
<dbReference type="Pfam" id="PF04140">
    <property type="entry name" value="ICMT"/>
    <property type="match status" value="1"/>
</dbReference>
<feature type="transmembrane region" description="Helical" evidence="5">
    <location>
        <begin position="218"/>
        <end position="238"/>
    </location>
</feature>
<evidence type="ECO:0000313" key="6">
    <source>
        <dbReference type="EMBL" id="UFZ01600.1"/>
    </source>
</evidence>
<feature type="transmembrane region" description="Helical" evidence="5">
    <location>
        <begin position="177"/>
        <end position="198"/>
    </location>
</feature>
<dbReference type="Proteomes" id="UP001431010">
    <property type="component" value="Chromosome"/>
</dbReference>
<keyword evidence="2 5" id="KW-0812">Transmembrane</keyword>
<evidence type="ECO:0000256" key="5">
    <source>
        <dbReference type="SAM" id="Phobius"/>
    </source>
</evidence>
<proteinExistence type="predicted"/>
<organism evidence="6 7">
    <name type="scientific">Bradyrhizobium ontarionense</name>
    <dbReference type="NCBI Taxonomy" id="2898149"/>
    <lineage>
        <taxon>Bacteria</taxon>
        <taxon>Pseudomonadati</taxon>
        <taxon>Pseudomonadota</taxon>
        <taxon>Alphaproteobacteria</taxon>
        <taxon>Hyphomicrobiales</taxon>
        <taxon>Nitrobacteraceae</taxon>
        <taxon>Bradyrhizobium</taxon>
    </lineage>
</organism>
<protein>
    <recommendedName>
        <fullName evidence="8">Isoprenylcysteine carboxyl methyltransferase</fullName>
    </recommendedName>
</protein>
<comment type="subcellular location">
    <subcellularLocation>
        <location evidence="1">Membrane</location>
        <topology evidence="1">Multi-pass membrane protein</topology>
    </subcellularLocation>
</comment>
<keyword evidence="7" id="KW-1185">Reference proteome</keyword>
<keyword evidence="3 5" id="KW-1133">Transmembrane helix</keyword>
<evidence type="ECO:0000256" key="2">
    <source>
        <dbReference type="ARBA" id="ARBA00022692"/>
    </source>
</evidence>
<sequence length="439" mass="48860">MLISAKPIPVDGDHVLRGRWADAPIAATVVALAYAQLRHRDISDTELALGLVASVAIVMSAIEYRRANIGVVRPRLNWRDAAARVARNWVEAMLGAIVVVGFWTLVRVEYGRPEFRPLWEALDVSLPVVAPAVLLHAVIAEWRLGRTRDSGTPVLSLLLAGRSGVDVDGLRRTALSLLVRAIFLPLNFCSLVGVLHHFRWYEYDLLTGRYGGAETGVVIYGLLIAAITPGYLFSSRLLATQVKSVDSSPLAWCVTLACYSPFSALIFDRLLDYRARAGGSLTYKSYVDILEYRPGLSALVIFAALMCQLFHYWGEATFGLRSSNLSNRGIIVDGPYRFTKHPVYLSKCVGWFIIYCPVFANDALGVLRSTALLGSVFLIFALRARCEERFLSGDPSYVAYALSMDSKGMFAPLSRRICSLRFSSRLERWRYAQEKHSQR</sequence>
<feature type="transmembrane region" description="Helical" evidence="5">
    <location>
        <begin position="250"/>
        <end position="267"/>
    </location>
</feature>
<evidence type="ECO:0000256" key="1">
    <source>
        <dbReference type="ARBA" id="ARBA00004141"/>
    </source>
</evidence>
<evidence type="ECO:0000256" key="3">
    <source>
        <dbReference type="ARBA" id="ARBA00022989"/>
    </source>
</evidence>
<evidence type="ECO:0008006" key="8">
    <source>
        <dbReference type="Google" id="ProtNLM"/>
    </source>
</evidence>
<gene>
    <name evidence="6" type="ORF">LQG66_19960</name>
</gene>
<feature type="transmembrane region" description="Helical" evidence="5">
    <location>
        <begin position="47"/>
        <end position="64"/>
    </location>
</feature>
<evidence type="ECO:0000313" key="7">
    <source>
        <dbReference type="Proteomes" id="UP001431010"/>
    </source>
</evidence>
<dbReference type="EMBL" id="CP088156">
    <property type="protein sequence ID" value="UFZ01600.1"/>
    <property type="molecule type" value="Genomic_DNA"/>
</dbReference>
<dbReference type="InterPro" id="IPR007269">
    <property type="entry name" value="ICMT_MeTrfase"/>
</dbReference>
<dbReference type="Gene3D" id="1.20.120.1630">
    <property type="match status" value="1"/>
</dbReference>
<keyword evidence="4 5" id="KW-0472">Membrane</keyword>
<evidence type="ECO:0000256" key="4">
    <source>
        <dbReference type="ARBA" id="ARBA00023136"/>
    </source>
</evidence>
<accession>A0ABY3R2U2</accession>